<evidence type="ECO:0008006" key="13">
    <source>
        <dbReference type="Google" id="ProtNLM"/>
    </source>
</evidence>
<evidence type="ECO:0000256" key="1">
    <source>
        <dbReference type="ARBA" id="ARBA00004613"/>
    </source>
</evidence>
<gene>
    <name evidence="11" type="ORF">RHSIM_Rhsim08G0149400</name>
</gene>
<dbReference type="OrthoDB" id="726732at2759"/>
<accession>A0A834GJS3</accession>
<dbReference type="GO" id="GO:0005576">
    <property type="term" value="C:extracellular region"/>
    <property type="evidence" value="ECO:0007669"/>
    <property type="project" value="UniProtKB-SubCell"/>
</dbReference>
<evidence type="ECO:0000256" key="9">
    <source>
        <dbReference type="ARBA" id="ARBA00023765"/>
    </source>
</evidence>
<evidence type="ECO:0000313" key="11">
    <source>
        <dbReference type="EMBL" id="KAF7136609.1"/>
    </source>
</evidence>
<evidence type="ECO:0000256" key="7">
    <source>
        <dbReference type="ARBA" id="ARBA00023180"/>
    </source>
</evidence>
<dbReference type="GO" id="GO:0004566">
    <property type="term" value="F:beta-glucuronidase activity"/>
    <property type="evidence" value="ECO:0007669"/>
    <property type="project" value="TreeGrafter"/>
</dbReference>
<dbReference type="Pfam" id="PF03662">
    <property type="entry name" value="Glyco_hydro_79n"/>
    <property type="match status" value="2"/>
</dbReference>
<dbReference type="GO" id="GO:0005765">
    <property type="term" value="C:lysosomal membrane"/>
    <property type="evidence" value="ECO:0007669"/>
    <property type="project" value="UniProtKB-SubCell"/>
</dbReference>
<dbReference type="Gene3D" id="3.20.20.80">
    <property type="entry name" value="Glycosidases"/>
    <property type="match status" value="1"/>
</dbReference>
<keyword evidence="8" id="KW-0458">Lysosome</keyword>
<dbReference type="GO" id="GO:0009505">
    <property type="term" value="C:plant-type cell wall"/>
    <property type="evidence" value="ECO:0007669"/>
    <property type="project" value="TreeGrafter"/>
</dbReference>
<evidence type="ECO:0000256" key="8">
    <source>
        <dbReference type="ARBA" id="ARBA00023228"/>
    </source>
</evidence>
<dbReference type="EMBL" id="WJXA01000008">
    <property type="protein sequence ID" value="KAF7136609.1"/>
    <property type="molecule type" value="Genomic_DNA"/>
</dbReference>
<keyword evidence="5" id="KW-0378">Hydrolase</keyword>
<proteinExistence type="inferred from homology"/>
<evidence type="ECO:0000256" key="6">
    <source>
        <dbReference type="ARBA" id="ARBA00023136"/>
    </source>
</evidence>
<comment type="similarity">
    <text evidence="2">Belongs to the glycosyl hydrolase 79 family.</text>
</comment>
<dbReference type="SUPFAM" id="SSF51445">
    <property type="entry name" value="(Trans)glycosidases"/>
    <property type="match status" value="1"/>
</dbReference>
<dbReference type="PANTHER" id="PTHR14363:SF21">
    <property type="entry name" value="HEPARANASE-LIKE PROTEIN 1"/>
    <property type="match status" value="1"/>
</dbReference>
<keyword evidence="4" id="KW-0732">Signal</keyword>
<evidence type="ECO:0000256" key="2">
    <source>
        <dbReference type="ARBA" id="ARBA00009800"/>
    </source>
</evidence>
<keyword evidence="3" id="KW-0964">Secreted</keyword>
<comment type="caution">
    <text evidence="11">The sequence shown here is derived from an EMBL/GenBank/DDBJ whole genome shotgun (WGS) entry which is preliminary data.</text>
</comment>
<comment type="subcellular location">
    <subcellularLocation>
        <location evidence="9">Lysosome membrane</location>
        <topology evidence="9">Peripheral membrane protein</topology>
    </subcellularLocation>
    <subcellularLocation>
        <location evidence="1">Secreted</location>
    </subcellularLocation>
</comment>
<dbReference type="InterPro" id="IPR005199">
    <property type="entry name" value="Glyco_hydro_79"/>
</dbReference>
<keyword evidence="7" id="KW-0325">Glycoprotein</keyword>
<evidence type="ECO:0000256" key="5">
    <source>
        <dbReference type="ARBA" id="ARBA00022801"/>
    </source>
</evidence>
<reference evidence="11" key="1">
    <citation type="submission" date="2019-11" db="EMBL/GenBank/DDBJ databases">
        <authorList>
            <person name="Liu Y."/>
            <person name="Hou J."/>
            <person name="Li T.-Q."/>
            <person name="Guan C.-H."/>
            <person name="Wu X."/>
            <person name="Wu H.-Z."/>
            <person name="Ling F."/>
            <person name="Zhang R."/>
            <person name="Shi X.-G."/>
            <person name="Ren J.-P."/>
            <person name="Chen E.-F."/>
            <person name="Sun J.-M."/>
        </authorList>
    </citation>
    <scope>NUCLEOTIDE SEQUENCE</scope>
    <source>
        <strain evidence="11">Adult_tree_wgs_1</strain>
        <tissue evidence="11">Leaves</tissue>
    </source>
</reference>
<keyword evidence="6" id="KW-0472">Membrane</keyword>
<evidence type="ECO:0000256" key="3">
    <source>
        <dbReference type="ARBA" id="ARBA00022525"/>
    </source>
</evidence>
<dbReference type="InterPro" id="IPR017853">
    <property type="entry name" value="GH"/>
</dbReference>
<organism evidence="11 12">
    <name type="scientific">Rhododendron simsii</name>
    <name type="common">Sims's rhododendron</name>
    <dbReference type="NCBI Taxonomy" id="118357"/>
    <lineage>
        <taxon>Eukaryota</taxon>
        <taxon>Viridiplantae</taxon>
        <taxon>Streptophyta</taxon>
        <taxon>Embryophyta</taxon>
        <taxon>Tracheophyta</taxon>
        <taxon>Spermatophyta</taxon>
        <taxon>Magnoliopsida</taxon>
        <taxon>eudicotyledons</taxon>
        <taxon>Gunneridae</taxon>
        <taxon>Pentapetalae</taxon>
        <taxon>asterids</taxon>
        <taxon>Ericales</taxon>
        <taxon>Ericaceae</taxon>
        <taxon>Ericoideae</taxon>
        <taxon>Rhodoreae</taxon>
        <taxon>Rhododendron</taxon>
    </lineage>
</organism>
<comment type="function">
    <text evidence="10">Endoglycosidase which is a cell surface and extracellular matrix-degrading enzyme. Cleaves heparan sulfate proteoglycans (HSPGs) into heparan sulfate side chains and core proteoglycans.</text>
</comment>
<dbReference type="PANTHER" id="PTHR14363">
    <property type="entry name" value="HEPARANASE-RELATED"/>
    <property type="match status" value="1"/>
</dbReference>
<evidence type="ECO:0000313" key="12">
    <source>
        <dbReference type="Proteomes" id="UP000626092"/>
    </source>
</evidence>
<protein>
    <recommendedName>
        <fullName evidence="13">Heparanase-like protein 1</fullName>
    </recommendedName>
</protein>
<dbReference type="FunFam" id="3.20.20.80:FF:000023">
    <property type="entry name" value="heparanase-like protein 3"/>
    <property type="match status" value="1"/>
</dbReference>
<evidence type="ECO:0000256" key="4">
    <source>
        <dbReference type="ARBA" id="ARBA00022729"/>
    </source>
</evidence>
<keyword evidence="12" id="KW-1185">Reference proteome</keyword>
<name>A0A834GJS3_RHOSS</name>
<sequence>MLPIEGTLVVKFGGRTVAEREEVKAAAEGDVGDGAGAGEDAEAGVVFVAEFGYGNDDVGAGGDLEEVGGHEGVGLAGDEDGVWACFWSRAGSRVGGGRLQWWHCRWCSDGTGVTDPQMSFYLSIFLFLASLSANWALNVEDAVIVVNGTQAVTNTDADYICATIDWWPHDKCNYNQCPWGSSSIINLDLSHPFLAKSIQGLCSSNAHDLFFWYFCIRLLLLSNCPFLSRCEPAFKGLRIRLGGSLQDQVLYDVGDLKSPCNPFKKTRDGLFGFSKGCLHMERWDEVNNFFNKTGVLVTFGLNALYGRHEIKSGVWGGDWDSSNANDFIKYTISKGHHVDSWEFGNELSGSGIGASVGVGQYGKDLIKLKNMINELYKNFNRKPLLVAPGGFYDKQWYNMLLQVSGSLVVNAMTHHIYNLGAGVDRDLVSRILDPHHLSKISLTFSNLKQTVETHGPWASAWVGESGGAYNSGGQNVSNTFINSFWYLDQLGMAAKYGTRVYCRQTLVGGNYGLLDTTTFVPNPDYYRQDNSYFLSLINALLWHQRMGNEVLAVNTSASPYLRYYAHCSKGRAGITLLLINLSNQTEFNIVVHNSMNINLQANETTNNSRKSSAHSLKRTVSWVGSKPSVGTLFREEYHLTPKDDDLRSKTMLLNGKPLQLTNGGDFPSLNPVLVREHSLMSIAPLSIKFIVLPYFEASGCM</sequence>
<dbReference type="Proteomes" id="UP000626092">
    <property type="component" value="Unassembled WGS sequence"/>
</dbReference>
<evidence type="ECO:0000256" key="10">
    <source>
        <dbReference type="ARBA" id="ARBA00055929"/>
    </source>
</evidence>
<dbReference type="AlphaFoldDB" id="A0A834GJS3"/>